<feature type="domain" description="FtsK gamma" evidence="3">
    <location>
        <begin position="2"/>
        <end position="64"/>
    </location>
</feature>
<dbReference type="Gene3D" id="3.40.50.300">
    <property type="entry name" value="P-loop containing nucleotide triphosphate hydrolases"/>
    <property type="match status" value="1"/>
</dbReference>
<dbReference type="PATRIC" id="fig|1618566.3.peg.182"/>
<dbReference type="InterPro" id="IPR027417">
    <property type="entry name" value="P-loop_NTPase"/>
</dbReference>
<evidence type="ECO:0000313" key="4">
    <source>
        <dbReference type="EMBL" id="KKP45171.1"/>
    </source>
</evidence>
<dbReference type="AlphaFoldDB" id="A0A0G0A209"/>
<dbReference type="PANTHER" id="PTHR22683">
    <property type="entry name" value="SPORULATION PROTEIN RELATED"/>
    <property type="match status" value="1"/>
</dbReference>
<evidence type="ECO:0000256" key="2">
    <source>
        <dbReference type="ARBA" id="ARBA00022840"/>
    </source>
</evidence>
<dbReference type="InterPro" id="IPR002543">
    <property type="entry name" value="FtsK_dom"/>
</dbReference>
<dbReference type="STRING" id="1618566.UR35_C0002G0004"/>
<dbReference type="Pfam" id="PF01580">
    <property type="entry name" value="FtsK_SpoIIIE"/>
    <property type="match status" value="1"/>
</dbReference>
<dbReference type="EMBL" id="LBOW01000002">
    <property type="protein sequence ID" value="KKP45171.1"/>
    <property type="molecule type" value="Genomic_DNA"/>
</dbReference>
<dbReference type="InterPro" id="IPR018541">
    <property type="entry name" value="Ftsk_gamma"/>
</dbReference>
<organism evidence="4 5">
    <name type="scientific">Candidatus Woesebacteria bacterium GW2011_GWB1_33_22</name>
    <dbReference type="NCBI Taxonomy" id="1618566"/>
    <lineage>
        <taxon>Bacteria</taxon>
        <taxon>Candidatus Woeseibacteriota</taxon>
    </lineage>
</organism>
<evidence type="ECO:0000313" key="5">
    <source>
        <dbReference type="Proteomes" id="UP000034778"/>
    </source>
</evidence>
<keyword evidence="2" id="KW-0067">ATP-binding</keyword>
<evidence type="ECO:0000259" key="3">
    <source>
        <dbReference type="SMART" id="SM00843"/>
    </source>
</evidence>
<dbReference type="SUPFAM" id="SSF46785">
    <property type="entry name" value="Winged helix' DNA-binding domain"/>
    <property type="match status" value="1"/>
</dbReference>
<proteinExistence type="predicted"/>
<sequence>MDDLFEEAVTVCCQYDRASASLLQRRLSIGYARAARLMDELQIAGVVASSDGTIKPREVLIKSADDFLKNYKNTKTEEKNENYNTVSIKYTPKPANFLPLEIISLKNPLDIPYLNTDFIKIGNLIITGNVISKKYDFLKIYLIYLLSKFNCEEIKLIISDDTGNLTKFSQMPHLLTPIITEWDENTSALRWLCREMDRRIVIMNKDDQTKFSSIVFIGNYLGLTSVETEDCLKRISSMGAYAKIHLILIADRLGDITKMIKDNIPALLEFDKFGAKNAIFSFKNKKEIEINLVSDLDLNKYLETLFNGKN</sequence>
<evidence type="ECO:0000256" key="1">
    <source>
        <dbReference type="ARBA" id="ARBA00022741"/>
    </source>
</evidence>
<dbReference type="Pfam" id="PF09397">
    <property type="entry name" value="FtsK_gamma"/>
    <property type="match status" value="1"/>
</dbReference>
<accession>A0A0G0A209</accession>
<protein>
    <submittedName>
        <fullName evidence="4">FtsK/SpoIIIE family protein,FtsK family protein</fullName>
    </submittedName>
</protein>
<dbReference type="PANTHER" id="PTHR22683:SF41">
    <property type="entry name" value="DNA TRANSLOCASE FTSK"/>
    <property type="match status" value="1"/>
</dbReference>
<dbReference type="SMART" id="SM00843">
    <property type="entry name" value="Ftsk_gamma"/>
    <property type="match status" value="1"/>
</dbReference>
<dbReference type="Gene3D" id="1.10.10.10">
    <property type="entry name" value="Winged helix-like DNA-binding domain superfamily/Winged helix DNA-binding domain"/>
    <property type="match status" value="1"/>
</dbReference>
<reference evidence="4 5" key="1">
    <citation type="journal article" date="2015" name="Nature">
        <title>rRNA introns, odd ribosomes, and small enigmatic genomes across a large radiation of phyla.</title>
        <authorList>
            <person name="Brown C.T."/>
            <person name="Hug L.A."/>
            <person name="Thomas B.C."/>
            <person name="Sharon I."/>
            <person name="Castelle C.J."/>
            <person name="Singh A."/>
            <person name="Wilkins M.J."/>
            <person name="Williams K.H."/>
            <person name="Banfield J.F."/>
        </authorList>
    </citation>
    <scope>NUCLEOTIDE SEQUENCE [LARGE SCALE GENOMIC DNA]</scope>
</reference>
<dbReference type="GO" id="GO:0005524">
    <property type="term" value="F:ATP binding"/>
    <property type="evidence" value="ECO:0007669"/>
    <property type="project" value="UniProtKB-KW"/>
</dbReference>
<name>A0A0G0A209_9BACT</name>
<dbReference type="Proteomes" id="UP000034778">
    <property type="component" value="Unassembled WGS sequence"/>
</dbReference>
<dbReference type="GO" id="GO:0003677">
    <property type="term" value="F:DNA binding"/>
    <property type="evidence" value="ECO:0007669"/>
    <property type="project" value="InterPro"/>
</dbReference>
<dbReference type="InterPro" id="IPR050206">
    <property type="entry name" value="FtsK/SpoIIIE/SftA"/>
</dbReference>
<comment type="caution">
    <text evidence="4">The sequence shown here is derived from an EMBL/GenBank/DDBJ whole genome shotgun (WGS) entry which is preliminary data.</text>
</comment>
<dbReference type="InterPro" id="IPR036390">
    <property type="entry name" value="WH_DNA-bd_sf"/>
</dbReference>
<dbReference type="InterPro" id="IPR036388">
    <property type="entry name" value="WH-like_DNA-bd_sf"/>
</dbReference>
<gene>
    <name evidence="4" type="ORF">UR35_C0002G0004</name>
</gene>
<keyword evidence="1" id="KW-0547">Nucleotide-binding</keyword>